<accession>A0A543PFT5</accession>
<dbReference type="Proteomes" id="UP000319865">
    <property type="component" value="Unassembled WGS sequence"/>
</dbReference>
<protein>
    <submittedName>
        <fullName evidence="2">Uncharacterized protein</fullName>
    </submittedName>
</protein>
<comment type="caution">
    <text evidence="2">The sequence shown here is derived from an EMBL/GenBank/DDBJ whole genome shotgun (WGS) entry which is preliminary data.</text>
</comment>
<dbReference type="RefSeq" id="WP_142025478.1">
    <property type="nucleotide sequence ID" value="NZ_VFQE01000001.1"/>
</dbReference>
<evidence type="ECO:0000313" key="3">
    <source>
        <dbReference type="Proteomes" id="UP000319865"/>
    </source>
</evidence>
<keyword evidence="1" id="KW-1133">Transmembrane helix</keyword>
<keyword evidence="1" id="KW-0472">Membrane</keyword>
<sequence>MIDFAALAPHSAHHNDLYRSVDAFPPVQHAAVTPALRPPGRSPAGASLDVRSDVGRDFSRISTGPATESVTARRPLHRAAESYGAAGAVPRAPIDERANVSRAPSGKQEALGAGLGALGGAALGAGVGFGFGGPLGALIGGGIGAVAGGILGYLAGRRSVTVNITRLAGAADTTDADLRTASTVFGQAGISVSRGAGEAVSAAESTAILGADSVLEEFSSPTLTAEETKLLARNRTRGRITAYWVPSLSAGSRGEAMIPSYHGVADSSIVISSSARAADTFAHELGHVLLDDGAHSADPDNLMASGSIRNFTDKLTAAQITTIKASRYV</sequence>
<organism evidence="2 3">
    <name type="scientific">Blastococcus colisei</name>
    <dbReference type="NCBI Taxonomy" id="1564162"/>
    <lineage>
        <taxon>Bacteria</taxon>
        <taxon>Bacillati</taxon>
        <taxon>Actinomycetota</taxon>
        <taxon>Actinomycetes</taxon>
        <taxon>Geodermatophilales</taxon>
        <taxon>Geodermatophilaceae</taxon>
        <taxon>Blastococcus</taxon>
    </lineage>
</organism>
<proteinExistence type="predicted"/>
<feature type="transmembrane region" description="Helical" evidence="1">
    <location>
        <begin position="137"/>
        <end position="156"/>
    </location>
</feature>
<dbReference type="EMBL" id="VFQE01000001">
    <property type="protein sequence ID" value="TQN42906.1"/>
    <property type="molecule type" value="Genomic_DNA"/>
</dbReference>
<feature type="transmembrane region" description="Helical" evidence="1">
    <location>
        <begin position="110"/>
        <end position="131"/>
    </location>
</feature>
<reference evidence="2 3" key="1">
    <citation type="submission" date="2019-06" db="EMBL/GenBank/DDBJ databases">
        <title>Sequencing the genomes of 1000 actinobacteria strains.</title>
        <authorList>
            <person name="Klenk H.-P."/>
        </authorList>
    </citation>
    <scope>NUCLEOTIDE SEQUENCE [LARGE SCALE GENOMIC DNA]</scope>
    <source>
        <strain evidence="2 3">DSM 46837</strain>
    </source>
</reference>
<keyword evidence="1" id="KW-0812">Transmembrane</keyword>
<name>A0A543PFT5_9ACTN</name>
<gene>
    <name evidence="2" type="ORF">FHU33_2317</name>
</gene>
<dbReference type="AlphaFoldDB" id="A0A543PFT5"/>
<keyword evidence="3" id="KW-1185">Reference proteome</keyword>
<evidence type="ECO:0000256" key="1">
    <source>
        <dbReference type="SAM" id="Phobius"/>
    </source>
</evidence>
<evidence type="ECO:0000313" key="2">
    <source>
        <dbReference type="EMBL" id="TQN42906.1"/>
    </source>
</evidence>